<evidence type="ECO:0000259" key="7">
    <source>
        <dbReference type="PROSITE" id="PS50928"/>
    </source>
</evidence>
<sequence length="398" mass="43876">MAQSYATLPRQASLHPAGHSPSRSPGRRIWQRFRRHRAGYWSLLIFAFLFGLSLAGELLSNDRPLLVYYQGQWYFPLLHDYAESVFGGALPIQADYLDPFIRARLQAPGNFALYPPNPYYYDTLNYFSSAHHFPAPPSRENWLGTDIAGYDIAARLLYGFRVSVAFALALTAAGTILGVLIGAVQGYFGGKVDLLAQRLIEVWGSMPELYLLIIFASVFEHSFLLLFVLLSLFGWIHLADYVRVEFLRNRQLEYVKAARAMGLSSWQIIWRHVLPNSLTPVITFLPFRMSAGIMALASLDFLGLGVTAPAPSLGHLLAQGKANLDAWWIALFTFAVLVATLMLLTFMGEALRDALDSRIADDTLGAGEPDAEPEAEAQADAAPAAGIAPGRVPARDAA</sequence>
<evidence type="ECO:0000256" key="1">
    <source>
        <dbReference type="ARBA" id="ARBA00004651"/>
    </source>
</evidence>
<evidence type="ECO:0000256" key="5">
    <source>
        <dbReference type="RuleBase" id="RU363032"/>
    </source>
</evidence>
<dbReference type="PANTHER" id="PTHR30325:SF0">
    <property type="entry name" value="INNER MEMBRANE ABC TRANSPORTER PERMEASE PROTEIN YEJE"/>
    <property type="match status" value="1"/>
</dbReference>
<dbReference type="InterPro" id="IPR035906">
    <property type="entry name" value="MetI-like_sf"/>
</dbReference>
<dbReference type="GO" id="GO:0042884">
    <property type="term" value="P:microcin transport"/>
    <property type="evidence" value="ECO:0007669"/>
    <property type="project" value="TreeGrafter"/>
</dbReference>
<protein>
    <submittedName>
        <fullName evidence="9">ABC transporter permease</fullName>
    </submittedName>
    <submittedName>
        <fullName evidence="8">Microcin C transport system permease protein</fullName>
    </submittedName>
</protein>
<organism evidence="8 11">
    <name type="scientific">Pseudoduganella umbonata</name>
    <dbReference type="NCBI Taxonomy" id="864828"/>
    <lineage>
        <taxon>Bacteria</taxon>
        <taxon>Pseudomonadati</taxon>
        <taxon>Pseudomonadota</taxon>
        <taxon>Betaproteobacteria</taxon>
        <taxon>Burkholderiales</taxon>
        <taxon>Oxalobacteraceae</taxon>
        <taxon>Telluria group</taxon>
        <taxon>Pseudoduganella</taxon>
    </lineage>
</organism>
<feature type="transmembrane region" description="Helical" evidence="5">
    <location>
        <begin position="326"/>
        <end position="348"/>
    </location>
</feature>
<feature type="transmembrane region" description="Helical" evidence="5">
    <location>
        <begin position="209"/>
        <end position="236"/>
    </location>
</feature>
<evidence type="ECO:0000256" key="4">
    <source>
        <dbReference type="ARBA" id="ARBA00023136"/>
    </source>
</evidence>
<feature type="transmembrane region" description="Helical" evidence="5">
    <location>
        <begin position="38"/>
        <end position="56"/>
    </location>
</feature>
<name>A0A4P8HPC1_9BURK</name>
<accession>A0A4P8HPC1</accession>
<feature type="transmembrane region" description="Helical" evidence="5">
    <location>
        <begin position="164"/>
        <end position="188"/>
    </location>
</feature>
<keyword evidence="3 5" id="KW-1133">Transmembrane helix</keyword>
<feature type="compositionally biased region" description="Low complexity" evidence="6">
    <location>
        <begin position="378"/>
        <end position="390"/>
    </location>
</feature>
<keyword evidence="2 5" id="KW-0812">Transmembrane</keyword>
<comment type="similarity">
    <text evidence="5">Belongs to the binding-protein-dependent transport system permease family.</text>
</comment>
<dbReference type="Pfam" id="PF12911">
    <property type="entry name" value="OppC_N"/>
    <property type="match status" value="1"/>
</dbReference>
<dbReference type="SUPFAM" id="SSF161098">
    <property type="entry name" value="MetI-like"/>
    <property type="match status" value="1"/>
</dbReference>
<gene>
    <name evidence="9" type="ORF">FCL38_07845</name>
    <name evidence="8" type="ORF">FHS02_001966</name>
</gene>
<dbReference type="CDD" id="cd06261">
    <property type="entry name" value="TM_PBP2"/>
    <property type="match status" value="1"/>
</dbReference>
<evidence type="ECO:0000313" key="9">
    <source>
        <dbReference type="EMBL" id="QCP10352.1"/>
    </source>
</evidence>
<keyword evidence="10" id="KW-1185">Reference proteome</keyword>
<feature type="domain" description="ABC transmembrane type-1" evidence="7">
    <location>
        <begin position="160"/>
        <end position="348"/>
    </location>
</feature>
<dbReference type="EMBL" id="JACHXS010000003">
    <property type="protein sequence ID" value="MBB3221159.1"/>
    <property type="molecule type" value="Genomic_DNA"/>
</dbReference>
<reference evidence="9 10" key="1">
    <citation type="submission" date="2019-05" db="EMBL/GenBank/DDBJ databases">
        <title>Draft Genome Sequences of Six Type Strains of the Genus Massilia.</title>
        <authorList>
            <person name="Miess H."/>
            <person name="Frediansyhah A."/>
            <person name="Gross H."/>
        </authorList>
    </citation>
    <scope>NUCLEOTIDE SEQUENCE [LARGE SCALE GENOMIC DNA]</scope>
    <source>
        <strain evidence="9 10">DSMZ 26121</strain>
    </source>
</reference>
<evidence type="ECO:0000256" key="2">
    <source>
        <dbReference type="ARBA" id="ARBA00022692"/>
    </source>
</evidence>
<dbReference type="GO" id="GO:0055085">
    <property type="term" value="P:transmembrane transport"/>
    <property type="evidence" value="ECO:0007669"/>
    <property type="project" value="InterPro"/>
</dbReference>
<reference evidence="8 11" key="2">
    <citation type="submission" date="2020-08" db="EMBL/GenBank/DDBJ databases">
        <title>Genomic Encyclopedia of Type Strains, Phase III (KMG-III): the genomes of soil and plant-associated and newly described type strains.</title>
        <authorList>
            <person name="Whitman W."/>
        </authorList>
    </citation>
    <scope>NUCLEOTIDE SEQUENCE [LARGE SCALE GENOMIC DNA]</scope>
    <source>
        <strain evidence="8 11">CECT 7753</strain>
    </source>
</reference>
<dbReference type="Proteomes" id="UP000298763">
    <property type="component" value="Chromosome"/>
</dbReference>
<dbReference type="Pfam" id="PF00528">
    <property type="entry name" value="BPD_transp_1"/>
    <property type="match status" value="1"/>
</dbReference>
<dbReference type="InterPro" id="IPR000515">
    <property type="entry name" value="MetI-like"/>
</dbReference>
<evidence type="ECO:0000313" key="10">
    <source>
        <dbReference type="Proteomes" id="UP000298763"/>
    </source>
</evidence>
<dbReference type="PROSITE" id="PS50928">
    <property type="entry name" value="ABC_TM1"/>
    <property type="match status" value="1"/>
</dbReference>
<evidence type="ECO:0000313" key="11">
    <source>
        <dbReference type="Proteomes" id="UP000584325"/>
    </source>
</evidence>
<dbReference type="Gene3D" id="1.10.3720.10">
    <property type="entry name" value="MetI-like"/>
    <property type="match status" value="1"/>
</dbReference>
<dbReference type="AlphaFoldDB" id="A0A4P8HPC1"/>
<dbReference type="EMBL" id="CP040017">
    <property type="protein sequence ID" value="QCP10352.1"/>
    <property type="molecule type" value="Genomic_DNA"/>
</dbReference>
<comment type="subcellular location">
    <subcellularLocation>
        <location evidence="1 5">Cell membrane</location>
        <topology evidence="1 5">Multi-pass membrane protein</topology>
    </subcellularLocation>
</comment>
<evidence type="ECO:0000256" key="6">
    <source>
        <dbReference type="SAM" id="MobiDB-lite"/>
    </source>
</evidence>
<dbReference type="OrthoDB" id="9783218at2"/>
<keyword evidence="4 5" id="KW-0472">Membrane</keyword>
<dbReference type="Proteomes" id="UP000584325">
    <property type="component" value="Unassembled WGS sequence"/>
</dbReference>
<evidence type="ECO:0000313" key="8">
    <source>
        <dbReference type="EMBL" id="MBB3221159.1"/>
    </source>
</evidence>
<feature type="region of interest" description="Disordered" evidence="6">
    <location>
        <begin position="362"/>
        <end position="398"/>
    </location>
</feature>
<keyword evidence="5" id="KW-0813">Transport</keyword>
<dbReference type="PANTHER" id="PTHR30325">
    <property type="entry name" value="MEMBRANE COMPONENT OF ABC TRANSPORTER"/>
    <property type="match status" value="1"/>
</dbReference>
<evidence type="ECO:0000256" key="3">
    <source>
        <dbReference type="ARBA" id="ARBA00022989"/>
    </source>
</evidence>
<feature type="transmembrane region" description="Helical" evidence="5">
    <location>
        <begin position="285"/>
        <end position="306"/>
    </location>
</feature>
<feature type="region of interest" description="Disordered" evidence="6">
    <location>
        <begin position="1"/>
        <end position="25"/>
    </location>
</feature>
<dbReference type="InterPro" id="IPR025966">
    <property type="entry name" value="OppC_N"/>
</dbReference>
<dbReference type="GO" id="GO:0005886">
    <property type="term" value="C:plasma membrane"/>
    <property type="evidence" value="ECO:0007669"/>
    <property type="project" value="UniProtKB-SubCell"/>
</dbReference>
<proteinExistence type="inferred from homology"/>